<dbReference type="PANTHER" id="PTHR31213:SF142">
    <property type="entry name" value="GENOME ASSEMBLY, CHROMOSOME: A03"/>
    <property type="match status" value="1"/>
</dbReference>
<dbReference type="PANTHER" id="PTHR31213">
    <property type="entry name" value="OS08G0374000 PROTEIN-RELATED"/>
    <property type="match status" value="1"/>
</dbReference>
<dbReference type="SUPFAM" id="SSF55961">
    <property type="entry name" value="Bet v1-like"/>
    <property type="match status" value="1"/>
</dbReference>
<dbReference type="CDD" id="cd07821">
    <property type="entry name" value="PYR_PYL_RCAR_like"/>
    <property type="match status" value="1"/>
</dbReference>
<name>A0ABQ8ACR6_BRANA</name>
<reference evidence="11 12" key="1">
    <citation type="submission" date="2021-05" db="EMBL/GenBank/DDBJ databases">
        <title>Genome Assembly of Synthetic Allotetraploid Brassica napus Reveals Homoeologous Exchanges between Subgenomes.</title>
        <authorList>
            <person name="Davis J.T."/>
        </authorList>
    </citation>
    <scope>NUCLEOTIDE SEQUENCE [LARGE SCALE GENOMIC DNA]</scope>
    <source>
        <strain evidence="12">cv. Da-Ae</strain>
        <tissue evidence="11">Seedling</tissue>
    </source>
</reference>
<comment type="similarity">
    <text evidence="4">Belongs to the PYR/PYL/RCAR abscisic acid intracellular receptor family.</text>
</comment>
<evidence type="ECO:0000256" key="6">
    <source>
        <dbReference type="ARBA" id="ARBA00022490"/>
    </source>
</evidence>
<evidence type="ECO:0000256" key="10">
    <source>
        <dbReference type="ARBA" id="ARBA00023272"/>
    </source>
</evidence>
<dbReference type="Proteomes" id="UP000824890">
    <property type="component" value="Unassembled WGS sequence"/>
</dbReference>
<evidence type="ECO:0000256" key="7">
    <source>
        <dbReference type="ARBA" id="ARBA00022682"/>
    </source>
</evidence>
<dbReference type="Pfam" id="PF10604">
    <property type="entry name" value="Polyketide_cyc2"/>
    <property type="match status" value="1"/>
</dbReference>
<evidence type="ECO:0000256" key="3">
    <source>
        <dbReference type="ARBA" id="ARBA00004496"/>
    </source>
</evidence>
<evidence type="ECO:0000256" key="9">
    <source>
        <dbReference type="ARBA" id="ARBA00023242"/>
    </source>
</evidence>
<dbReference type="Gene3D" id="3.30.530.20">
    <property type="match status" value="1"/>
</dbReference>
<accession>A0ABQ8ACR6</accession>
<evidence type="ECO:0000256" key="2">
    <source>
        <dbReference type="ARBA" id="ARBA00004236"/>
    </source>
</evidence>
<evidence type="ECO:0000256" key="8">
    <source>
        <dbReference type="ARBA" id="ARBA00023170"/>
    </source>
</evidence>
<keyword evidence="10" id="KW-0650">Protein phosphatase inhibitor</keyword>
<dbReference type="EMBL" id="JAGKQM010000013">
    <property type="protein sequence ID" value="KAH0889825.1"/>
    <property type="molecule type" value="Genomic_DNA"/>
</dbReference>
<organism evidence="11 12">
    <name type="scientific">Brassica napus</name>
    <name type="common">Rape</name>
    <dbReference type="NCBI Taxonomy" id="3708"/>
    <lineage>
        <taxon>Eukaryota</taxon>
        <taxon>Viridiplantae</taxon>
        <taxon>Streptophyta</taxon>
        <taxon>Embryophyta</taxon>
        <taxon>Tracheophyta</taxon>
        <taxon>Spermatophyta</taxon>
        <taxon>Magnoliopsida</taxon>
        <taxon>eudicotyledons</taxon>
        <taxon>Gunneridae</taxon>
        <taxon>Pentapetalae</taxon>
        <taxon>rosids</taxon>
        <taxon>malvids</taxon>
        <taxon>Brassicales</taxon>
        <taxon>Brassicaceae</taxon>
        <taxon>Brassiceae</taxon>
        <taxon>Brassica</taxon>
    </lineage>
</organism>
<gene>
    <name evidence="11" type="ORF">HID58_052254</name>
</gene>
<comment type="subcellular location">
    <subcellularLocation>
        <location evidence="2">Cell membrane</location>
    </subcellularLocation>
    <subcellularLocation>
        <location evidence="3">Cytoplasm</location>
    </subcellularLocation>
    <subcellularLocation>
        <location evidence="1">Nucleus</location>
    </subcellularLocation>
</comment>
<dbReference type="InterPro" id="IPR019587">
    <property type="entry name" value="Polyketide_cyclase/dehydratase"/>
</dbReference>
<evidence type="ECO:0000256" key="1">
    <source>
        <dbReference type="ARBA" id="ARBA00004123"/>
    </source>
</evidence>
<keyword evidence="5" id="KW-1003">Cell membrane</keyword>
<evidence type="ECO:0000256" key="5">
    <source>
        <dbReference type="ARBA" id="ARBA00022475"/>
    </source>
</evidence>
<protein>
    <submittedName>
        <fullName evidence="11">Uncharacterized protein</fullName>
    </submittedName>
</protein>
<evidence type="ECO:0000256" key="4">
    <source>
        <dbReference type="ARBA" id="ARBA00008594"/>
    </source>
</evidence>
<keyword evidence="8" id="KW-0675">Receptor</keyword>
<dbReference type="InterPro" id="IPR023393">
    <property type="entry name" value="START-like_dom_sf"/>
</dbReference>
<sequence>MLVPSEIEVKHILLSAGVEESIPLMSDLLQGMILSALPWGEHGIISRSYVSDFAKLECSSCSAHVAQFSWWSRRMLLNCSARFIHGWLSLGRERSSSTSSFSNERLIPPTSLFARLGPVGATTLIQMRVEVLDGVATSHTIVTNRLLFEDFEMRCKSFIDWIFRRYSTAVEAANATVSTYHRHHHHKQLQKVSLTRGMADVPDHVELSHTHVVGSSQCFSVVVQDVDAPSSAVWSILSRFEHPQAYKHFVRSCDVAVGDGREAGSVREVRVVSGLPATFSLERLEIMDEDHHIMSFSVVGGDHRLQNYRSVTTVHELADDNKKTRVVESYVVDVPAGNDKEETCSFADTIVRCNLQSLAKLAEKPSKFS</sequence>
<keyword evidence="6" id="KW-0963">Cytoplasm</keyword>
<keyword evidence="9" id="KW-0539">Nucleus</keyword>
<keyword evidence="7" id="KW-0938">Abscisic acid signaling pathway</keyword>
<dbReference type="InterPro" id="IPR050279">
    <property type="entry name" value="Plant_def-hormone_signal"/>
</dbReference>
<keyword evidence="5" id="KW-0472">Membrane</keyword>
<evidence type="ECO:0000313" key="11">
    <source>
        <dbReference type="EMBL" id="KAH0889825.1"/>
    </source>
</evidence>
<evidence type="ECO:0000313" key="12">
    <source>
        <dbReference type="Proteomes" id="UP000824890"/>
    </source>
</evidence>
<proteinExistence type="inferred from homology"/>
<comment type="caution">
    <text evidence="11">The sequence shown here is derived from an EMBL/GenBank/DDBJ whole genome shotgun (WGS) entry which is preliminary data.</text>
</comment>
<keyword evidence="12" id="KW-1185">Reference proteome</keyword>